<evidence type="ECO:0000256" key="2">
    <source>
        <dbReference type="ARBA" id="ARBA00010961"/>
    </source>
</evidence>
<dbReference type="InterPro" id="IPR001207">
    <property type="entry name" value="Transposase_mutator"/>
</dbReference>
<feature type="compositionally biased region" description="Polar residues" evidence="7">
    <location>
        <begin position="127"/>
        <end position="148"/>
    </location>
</feature>
<dbReference type="Pfam" id="PF00872">
    <property type="entry name" value="Transposase_mut"/>
    <property type="match status" value="1"/>
</dbReference>
<comment type="caution">
    <text evidence="8">The sequence shown here is derived from an EMBL/GenBank/DDBJ whole genome shotgun (WGS) entry which is preliminary data.</text>
</comment>
<evidence type="ECO:0000256" key="3">
    <source>
        <dbReference type="ARBA" id="ARBA00022578"/>
    </source>
</evidence>
<evidence type="ECO:0000256" key="4">
    <source>
        <dbReference type="ARBA" id="ARBA00023125"/>
    </source>
</evidence>
<evidence type="ECO:0000313" key="9">
    <source>
        <dbReference type="Proteomes" id="UP000239724"/>
    </source>
</evidence>
<keyword evidence="9" id="KW-1185">Reference proteome</keyword>
<dbReference type="Proteomes" id="UP000239724">
    <property type="component" value="Unassembled WGS sequence"/>
</dbReference>
<keyword evidence="4 6" id="KW-0238">DNA-binding</keyword>
<keyword evidence="5 6" id="KW-0233">DNA recombination</keyword>
<gene>
    <name evidence="8" type="ORF">CCS01_19530</name>
</gene>
<keyword evidence="6" id="KW-0814">Transposable element</keyword>
<evidence type="ECO:0000256" key="5">
    <source>
        <dbReference type="ARBA" id="ARBA00023172"/>
    </source>
</evidence>
<name>A0A2S6N6V5_RHOGL</name>
<evidence type="ECO:0000256" key="7">
    <source>
        <dbReference type="SAM" id="MobiDB-lite"/>
    </source>
</evidence>
<accession>A0A2S6N6V5</accession>
<comment type="function">
    <text evidence="1 6">Required for the transposition of the insertion element.</text>
</comment>
<evidence type="ECO:0000313" key="8">
    <source>
        <dbReference type="EMBL" id="PPQ30349.1"/>
    </source>
</evidence>
<protein>
    <recommendedName>
        <fullName evidence="6">Mutator family transposase</fullName>
    </recommendedName>
</protein>
<dbReference type="PANTHER" id="PTHR33217:SF8">
    <property type="entry name" value="MUTATOR FAMILY TRANSPOSASE"/>
    <property type="match status" value="1"/>
</dbReference>
<proteinExistence type="inferred from homology"/>
<dbReference type="GO" id="GO:0003677">
    <property type="term" value="F:DNA binding"/>
    <property type="evidence" value="ECO:0007669"/>
    <property type="project" value="UniProtKB-UniRule"/>
</dbReference>
<reference evidence="8 9" key="1">
    <citation type="journal article" date="2018" name="Arch. Microbiol.">
        <title>New insights into the metabolic potential of the phototrophic purple bacterium Rhodopila globiformis DSM 161(T) from its draft genome sequence and evidence for a vanadium-dependent nitrogenase.</title>
        <authorList>
            <person name="Imhoff J.F."/>
            <person name="Rahn T."/>
            <person name="Kunzel S."/>
            <person name="Neulinger S.C."/>
        </authorList>
    </citation>
    <scope>NUCLEOTIDE SEQUENCE [LARGE SCALE GENOMIC DNA]</scope>
    <source>
        <strain evidence="8 9">DSM 161</strain>
    </source>
</reference>
<evidence type="ECO:0000256" key="6">
    <source>
        <dbReference type="RuleBase" id="RU365089"/>
    </source>
</evidence>
<organism evidence="8 9">
    <name type="scientific">Rhodopila globiformis</name>
    <name type="common">Rhodopseudomonas globiformis</name>
    <dbReference type="NCBI Taxonomy" id="1071"/>
    <lineage>
        <taxon>Bacteria</taxon>
        <taxon>Pseudomonadati</taxon>
        <taxon>Pseudomonadota</taxon>
        <taxon>Alphaproteobacteria</taxon>
        <taxon>Acetobacterales</taxon>
        <taxon>Acetobacteraceae</taxon>
        <taxon>Rhodopila</taxon>
    </lineage>
</organism>
<sequence length="170" mass="18724">MRIDNELRNRGVNDILIAVVDGLKGFPKAINAAFLQTLAQTCIVHLIRTSLAYVSWQDRREVVAALKPIYVAPTVEAALQALEAFETGPWGRKYPAIAPAWRRQWQQVVPFFAFPPEVRRIIDTPTPSRASTASCVPQSAAGGTSPPTRRQRNCCIWSCAMSAKTGRCSA</sequence>
<dbReference type="EMBL" id="NHRY01000214">
    <property type="protein sequence ID" value="PPQ30349.1"/>
    <property type="molecule type" value="Genomic_DNA"/>
</dbReference>
<dbReference type="GO" id="GO:0004803">
    <property type="term" value="F:transposase activity"/>
    <property type="evidence" value="ECO:0007669"/>
    <property type="project" value="UniProtKB-UniRule"/>
</dbReference>
<dbReference type="OrthoDB" id="9793302at2"/>
<keyword evidence="3 6" id="KW-0815">Transposition</keyword>
<evidence type="ECO:0000256" key="1">
    <source>
        <dbReference type="ARBA" id="ARBA00002190"/>
    </source>
</evidence>
<dbReference type="PANTHER" id="PTHR33217">
    <property type="entry name" value="TRANSPOSASE FOR INSERTION SEQUENCE ELEMENT IS1081"/>
    <property type="match status" value="1"/>
</dbReference>
<comment type="similarity">
    <text evidence="2 6">Belongs to the transposase mutator family.</text>
</comment>
<dbReference type="AlphaFoldDB" id="A0A2S6N6V5"/>
<dbReference type="GO" id="GO:0006313">
    <property type="term" value="P:DNA transposition"/>
    <property type="evidence" value="ECO:0007669"/>
    <property type="project" value="UniProtKB-UniRule"/>
</dbReference>
<feature type="region of interest" description="Disordered" evidence="7">
    <location>
        <begin position="127"/>
        <end position="150"/>
    </location>
</feature>